<gene>
    <name evidence="2" type="ORF">ALP74_100799</name>
</gene>
<evidence type="ECO:0000256" key="1">
    <source>
        <dbReference type="SAM" id="Coils"/>
    </source>
</evidence>
<evidence type="ECO:0000313" key="3">
    <source>
        <dbReference type="Proteomes" id="UP000272613"/>
    </source>
</evidence>
<comment type="caution">
    <text evidence="2">The sequence shown here is derived from an EMBL/GenBank/DDBJ whole genome shotgun (WGS) entry which is preliminary data.</text>
</comment>
<dbReference type="EMBL" id="RBSH01000269">
    <property type="protein sequence ID" value="RMR96324.1"/>
    <property type="molecule type" value="Genomic_DNA"/>
</dbReference>
<name>A0AB37QJK6_9PSED</name>
<organism evidence="2 3">
    <name type="scientific">Pseudomonas coronafaciens pv. garcae</name>
    <dbReference type="NCBI Taxonomy" id="251653"/>
    <lineage>
        <taxon>Bacteria</taxon>
        <taxon>Pseudomonadati</taxon>
        <taxon>Pseudomonadota</taxon>
        <taxon>Gammaproteobacteria</taxon>
        <taxon>Pseudomonadales</taxon>
        <taxon>Pseudomonadaceae</taxon>
        <taxon>Pseudomonas</taxon>
        <taxon>Pseudomonas coronafaciens</taxon>
    </lineage>
</organism>
<proteinExistence type="predicted"/>
<evidence type="ECO:0000313" key="2">
    <source>
        <dbReference type="EMBL" id="RMR96324.1"/>
    </source>
</evidence>
<protein>
    <submittedName>
        <fullName evidence="2">Uncharacterized protein</fullName>
    </submittedName>
</protein>
<keyword evidence="1" id="KW-0175">Coiled coil</keyword>
<dbReference type="AlphaFoldDB" id="A0AB37QJK6"/>
<feature type="coiled-coil region" evidence="1">
    <location>
        <begin position="65"/>
        <end position="92"/>
    </location>
</feature>
<reference evidence="2 3" key="1">
    <citation type="submission" date="2018-08" db="EMBL/GenBank/DDBJ databases">
        <title>Recombination of ecologically and evolutionarily significant loci maintains genetic cohesion in the Pseudomonas syringae species complex.</title>
        <authorList>
            <person name="Dillon M."/>
            <person name="Thakur S."/>
            <person name="Almeida R.N.D."/>
            <person name="Weir B.S."/>
            <person name="Guttman D.S."/>
        </authorList>
    </citation>
    <scope>NUCLEOTIDE SEQUENCE [LARGE SCALE GENOMIC DNA]</scope>
    <source>
        <strain evidence="2 3">ICMP 5019</strain>
    </source>
</reference>
<accession>A0AB37QJK6</accession>
<dbReference type="Proteomes" id="UP000272613">
    <property type="component" value="Unassembled WGS sequence"/>
</dbReference>
<sequence length="125" mass="13632">MRYLQWLPRPRKPQGLLQSASGPLCAEREGIEMNKTMLELINACDETFSSGNPVVNAAVLGAQNVNSAMSTIDGLRQQLADVSNERDGLRAAAIETLRVARIANQGSSAYRRVFEDLEKVVGVKS</sequence>